<reference evidence="2" key="2">
    <citation type="submission" date="2022-06" db="UniProtKB">
        <authorList>
            <consortium name="EnsemblMetazoa"/>
        </authorList>
    </citation>
    <scope>IDENTIFICATION</scope>
    <source>
        <strain evidence="2">p50T (Dazao)</strain>
    </source>
</reference>
<keyword evidence="3" id="KW-1185">Reference proteome</keyword>
<reference evidence="3" key="1">
    <citation type="journal article" date="2008" name="Insect Biochem. Mol. Biol.">
        <title>The genome of a lepidopteran model insect, the silkworm Bombyx mori.</title>
        <authorList>
            <consortium name="International Silkworm Genome Consortium"/>
        </authorList>
    </citation>
    <scope>NUCLEOTIDE SEQUENCE [LARGE SCALE GENOMIC DNA]</scope>
    <source>
        <strain evidence="3">p50T</strain>
    </source>
</reference>
<evidence type="ECO:0000313" key="3">
    <source>
        <dbReference type="Proteomes" id="UP000005204"/>
    </source>
</evidence>
<evidence type="ECO:0000256" key="1">
    <source>
        <dbReference type="SAM" id="MobiDB-lite"/>
    </source>
</evidence>
<protein>
    <submittedName>
        <fullName evidence="2">Uncharacterized protein</fullName>
    </submittedName>
</protein>
<evidence type="ECO:0000313" key="2">
    <source>
        <dbReference type="EnsemblMetazoa" id="XP_021207884.1"/>
    </source>
</evidence>
<feature type="compositionally biased region" description="Low complexity" evidence="1">
    <location>
        <begin position="197"/>
        <end position="209"/>
    </location>
</feature>
<dbReference type="AlphaFoldDB" id="A0A8R2HPK7"/>
<organism evidence="2 3">
    <name type="scientific">Bombyx mori</name>
    <name type="common">Silk moth</name>
    <dbReference type="NCBI Taxonomy" id="7091"/>
    <lineage>
        <taxon>Eukaryota</taxon>
        <taxon>Metazoa</taxon>
        <taxon>Ecdysozoa</taxon>
        <taxon>Arthropoda</taxon>
        <taxon>Hexapoda</taxon>
        <taxon>Insecta</taxon>
        <taxon>Pterygota</taxon>
        <taxon>Neoptera</taxon>
        <taxon>Endopterygota</taxon>
        <taxon>Lepidoptera</taxon>
        <taxon>Glossata</taxon>
        <taxon>Ditrysia</taxon>
        <taxon>Bombycoidea</taxon>
        <taxon>Bombycidae</taxon>
        <taxon>Bombycinae</taxon>
        <taxon>Bombyx</taxon>
    </lineage>
</organism>
<proteinExistence type="predicted"/>
<feature type="region of interest" description="Disordered" evidence="1">
    <location>
        <begin position="164"/>
        <end position="231"/>
    </location>
</feature>
<feature type="compositionally biased region" description="Polar residues" evidence="1">
    <location>
        <begin position="288"/>
        <end position="298"/>
    </location>
</feature>
<sequence length="322" mass="35385">METYHWLLCVTSLRRLLGSATFSLALVTVRDKIKIRSHQIKRKIQVEFEPFAGSPPPPEDSFFYIRYPKSDILFGKPTNSQDALVNETKEVTAASAFNVVKEKDWSKHTKPCQDVLHGIAPINTAVNSVTKPKPAGTDDGFKGEGAACGTSVVKVAHQMISSRSPRGFTVASPSEDATAPDPQHYNLMARRGSKSLPATPAHSPHSSPTTRRKKNGNRYFTSPFEPTEDPSNRSWLSIALLGFKKELATSTSTLAEEDLLELRSQAGSLAESVESLGPAPKNKAPENPHQQHASPTKTKPNHSFLPKPSELREMNFWSPTSM</sequence>
<dbReference type="EnsemblMetazoa" id="XM_021352209.2">
    <property type="protein sequence ID" value="XP_021207884.1"/>
    <property type="gene ID" value="LOC101746356"/>
</dbReference>
<dbReference type="Proteomes" id="UP000005204">
    <property type="component" value="Unassembled WGS sequence"/>
</dbReference>
<feature type="region of interest" description="Disordered" evidence="1">
    <location>
        <begin position="270"/>
        <end position="322"/>
    </location>
</feature>
<accession>A0A8R2HPK7</accession>
<name>A0A8R2HPK7_BOMMO</name>